<dbReference type="PROSITE" id="PS50089">
    <property type="entry name" value="ZF_RING_2"/>
    <property type="match status" value="1"/>
</dbReference>
<keyword evidence="1" id="KW-0479">Metal-binding</keyword>
<dbReference type="InterPro" id="IPR047126">
    <property type="entry name" value="RNF141-like"/>
</dbReference>
<evidence type="ECO:0000313" key="8">
    <source>
        <dbReference type="EMBL" id="KAH9840036.1"/>
    </source>
</evidence>
<keyword evidence="3" id="KW-0862">Zinc</keyword>
<dbReference type="Proteomes" id="UP000814176">
    <property type="component" value="Unassembled WGS sequence"/>
</dbReference>
<dbReference type="InterPro" id="IPR058504">
    <property type="entry name" value="DUF8191"/>
</dbReference>
<gene>
    <name evidence="8" type="ORF">C8Q71DRAFT_474535</name>
    <name evidence="9" type="ORF">EVJ58_g2483</name>
</gene>
<feature type="compositionally biased region" description="Polar residues" evidence="6">
    <location>
        <begin position="1"/>
        <end position="11"/>
    </location>
</feature>
<dbReference type="STRING" id="34475.A0A4Y9YSC7"/>
<dbReference type="Gene3D" id="3.30.40.10">
    <property type="entry name" value="Zinc/RING finger domain, C3HC4 (zinc finger)"/>
    <property type="match status" value="1"/>
</dbReference>
<dbReference type="InterPro" id="IPR001841">
    <property type="entry name" value="Znf_RING"/>
</dbReference>
<keyword evidence="2 4" id="KW-0863">Zinc-finger</keyword>
<feature type="region of interest" description="Disordered" evidence="6">
    <location>
        <begin position="506"/>
        <end position="533"/>
    </location>
</feature>
<evidence type="ECO:0000313" key="11">
    <source>
        <dbReference type="Proteomes" id="UP000814176"/>
    </source>
</evidence>
<evidence type="ECO:0000256" key="2">
    <source>
        <dbReference type="ARBA" id="ARBA00022771"/>
    </source>
</evidence>
<reference evidence="8 11" key="2">
    <citation type="journal article" date="2021" name="Environ. Microbiol.">
        <title>Gene family expansions and transcriptome signatures uncover fungal adaptations to wood decay.</title>
        <authorList>
            <person name="Hage H."/>
            <person name="Miyauchi S."/>
            <person name="Viragh M."/>
            <person name="Drula E."/>
            <person name="Min B."/>
            <person name="Chaduli D."/>
            <person name="Navarro D."/>
            <person name="Favel A."/>
            <person name="Norest M."/>
            <person name="Lesage-Meessen L."/>
            <person name="Balint B."/>
            <person name="Merenyi Z."/>
            <person name="de Eugenio L."/>
            <person name="Morin E."/>
            <person name="Martinez A.T."/>
            <person name="Baldrian P."/>
            <person name="Stursova M."/>
            <person name="Martinez M.J."/>
            <person name="Novotny C."/>
            <person name="Magnuson J.K."/>
            <person name="Spatafora J.W."/>
            <person name="Maurice S."/>
            <person name="Pangilinan J."/>
            <person name="Andreopoulos W."/>
            <person name="LaButti K."/>
            <person name="Hundley H."/>
            <person name="Na H."/>
            <person name="Kuo A."/>
            <person name="Barry K."/>
            <person name="Lipzen A."/>
            <person name="Henrissat B."/>
            <person name="Riley R."/>
            <person name="Ahrendt S."/>
            <person name="Nagy L.G."/>
            <person name="Grigoriev I.V."/>
            <person name="Martin F."/>
            <person name="Rosso M.N."/>
        </authorList>
    </citation>
    <scope>NUCLEOTIDE SEQUENCE [LARGE SCALE GENOMIC DNA]</scope>
    <source>
        <strain evidence="8 11">CIRM-BRFM 1785</strain>
    </source>
</reference>
<proteinExistence type="predicted"/>
<dbReference type="PROSITE" id="PS00518">
    <property type="entry name" value="ZF_RING_1"/>
    <property type="match status" value="1"/>
</dbReference>
<dbReference type="InterPro" id="IPR027370">
    <property type="entry name" value="Znf-RING_euk"/>
</dbReference>
<keyword evidence="11" id="KW-1185">Reference proteome</keyword>
<protein>
    <recommendedName>
        <fullName evidence="7">RING-type domain-containing protein</fullName>
    </recommendedName>
</protein>
<evidence type="ECO:0000259" key="7">
    <source>
        <dbReference type="PROSITE" id="PS50089"/>
    </source>
</evidence>
<feature type="compositionally biased region" description="Acidic residues" evidence="6">
    <location>
        <begin position="336"/>
        <end position="375"/>
    </location>
</feature>
<evidence type="ECO:0000256" key="3">
    <source>
        <dbReference type="ARBA" id="ARBA00022833"/>
    </source>
</evidence>
<sequence>MPPSTHTVTQSSHRRSTASARQRENRSHLTHTGSMRRRKSRSPDARILEEIPAVLMTTSESGSQRRKRKSISSAPSISELVTQSSIDEVPQERGRRGKAKARVQSFAEDGDAYILREHATASNSIRSKKKERSKSREIHSRGARTATPGPAEDGDVGIPVATYDSSELVRLKCEIESLRKQLHMSKKTINKQSKVIDELRSEVANSAKSQKEQTKELDKLKGQSKKSEELVSNFETNLSCQICMELIAKPHGLSPCGHVLCQTCLQEWFRSAPAGEDEMIDEDEPDALLYRKKTCPCCRTVVTSRPIPLFLVKSLTSALEKAKAQPGVPRRPTPPPDDDPWEGIFADPDDPDNFWPMDEDDDEDDFDDEYDDDDDDWPFDGYGTADDDEHYDGPYERPRWEPPSVNATLDDYPFDDVNDNDLRMLRRGATLQMIDMFRMSYTHQHGLCARVDDHNTVYLGWNIRLHDDDESGEGYIDWITSDMQFHPERWDVREERNGSWTAWQLAPEGEGDQDYETTDSEAWSADLADDEDF</sequence>
<dbReference type="SMART" id="SM00184">
    <property type="entry name" value="RING"/>
    <property type="match status" value="1"/>
</dbReference>
<feature type="compositionally biased region" description="Polar residues" evidence="6">
    <location>
        <begin position="71"/>
        <end position="86"/>
    </location>
</feature>
<evidence type="ECO:0000256" key="1">
    <source>
        <dbReference type="ARBA" id="ARBA00022723"/>
    </source>
</evidence>
<evidence type="ECO:0000313" key="9">
    <source>
        <dbReference type="EMBL" id="TFY64653.1"/>
    </source>
</evidence>
<dbReference type="InterPro" id="IPR013083">
    <property type="entry name" value="Znf_RING/FYVE/PHD"/>
</dbReference>
<dbReference type="OrthoDB" id="6105938at2759"/>
<reference evidence="9 10" key="1">
    <citation type="submission" date="2019-01" db="EMBL/GenBank/DDBJ databases">
        <title>Genome sequencing of the rare red list fungi Fomitopsis rosea.</title>
        <authorList>
            <person name="Buettner E."/>
            <person name="Kellner H."/>
        </authorList>
    </citation>
    <scope>NUCLEOTIDE SEQUENCE [LARGE SCALE GENOMIC DNA]</scope>
    <source>
        <strain evidence="9 10">DSM 105464</strain>
    </source>
</reference>
<comment type="caution">
    <text evidence="9">The sequence shown here is derived from an EMBL/GenBank/DDBJ whole genome shotgun (WGS) entry which is preliminary data.</text>
</comment>
<dbReference type="PANTHER" id="PTHR12109">
    <property type="entry name" value="RING FINGER PROTEIN 141-RELATED"/>
    <property type="match status" value="1"/>
</dbReference>
<evidence type="ECO:0000256" key="5">
    <source>
        <dbReference type="SAM" id="Coils"/>
    </source>
</evidence>
<feature type="coiled-coil region" evidence="5">
    <location>
        <begin position="168"/>
        <end position="237"/>
    </location>
</feature>
<name>A0A4Y9YSC7_9APHY</name>
<dbReference type="PANTHER" id="PTHR12109:SF3">
    <property type="entry name" value="RING FINGER PROTEIN 141"/>
    <property type="match status" value="1"/>
</dbReference>
<feature type="region of interest" description="Disordered" evidence="6">
    <location>
        <begin position="321"/>
        <end position="375"/>
    </location>
</feature>
<dbReference type="InterPro" id="IPR017907">
    <property type="entry name" value="Znf_RING_CS"/>
</dbReference>
<dbReference type="EMBL" id="JADCUA010000005">
    <property type="protein sequence ID" value="KAH9840036.1"/>
    <property type="molecule type" value="Genomic_DNA"/>
</dbReference>
<dbReference type="EMBL" id="SEKV01000092">
    <property type="protein sequence ID" value="TFY64653.1"/>
    <property type="molecule type" value="Genomic_DNA"/>
</dbReference>
<evidence type="ECO:0000256" key="4">
    <source>
        <dbReference type="PROSITE-ProRule" id="PRU00175"/>
    </source>
</evidence>
<dbReference type="SUPFAM" id="SSF57850">
    <property type="entry name" value="RING/U-box"/>
    <property type="match status" value="1"/>
</dbReference>
<dbReference type="GO" id="GO:0008270">
    <property type="term" value="F:zinc ion binding"/>
    <property type="evidence" value="ECO:0007669"/>
    <property type="project" value="UniProtKB-KW"/>
</dbReference>
<dbReference type="RefSeq" id="XP_047781686.1">
    <property type="nucleotide sequence ID" value="XM_047918774.1"/>
</dbReference>
<dbReference type="AlphaFoldDB" id="A0A4Y9YSC7"/>
<dbReference type="GO" id="GO:0004842">
    <property type="term" value="F:ubiquitin-protein transferase activity"/>
    <property type="evidence" value="ECO:0007669"/>
    <property type="project" value="TreeGrafter"/>
</dbReference>
<accession>A0A4Y9YSC7</accession>
<dbReference type="Pfam" id="PF26609">
    <property type="entry name" value="DUF8191"/>
    <property type="match status" value="1"/>
</dbReference>
<dbReference type="GO" id="GO:0051865">
    <property type="term" value="P:protein autoubiquitination"/>
    <property type="evidence" value="ECO:0007669"/>
    <property type="project" value="TreeGrafter"/>
</dbReference>
<keyword evidence="5" id="KW-0175">Coiled coil</keyword>
<evidence type="ECO:0000313" key="10">
    <source>
        <dbReference type="Proteomes" id="UP000298390"/>
    </source>
</evidence>
<feature type="region of interest" description="Disordered" evidence="6">
    <location>
        <begin position="1"/>
        <end position="158"/>
    </location>
</feature>
<feature type="compositionally biased region" description="Acidic residues" evidence="6">
    <location>
        <begin position="509"/>
        <end position="519"/>
    </location>
</feature>
<organism evidence="9 10">
    <name type="scientific">Rhodofomes roseus</name>
    <dbReference type="NCBI Taxonomy" id="34475"/>
    <lineage>
        <taxon>Eukaryota</taxon>
        <taxon>Fungi</taxon>
        <taxon>Dikarya</taxon>
        <taxon>Basidiomycota</taxon>
        <taxon>Agaricomycotina</taxon>
        <taxon>Agaricomycetes</taxon>
        <taxon>Polyporales</taxon>
        <taxon>Rhodofomes</taxon>
    </lineage>
</organism>
<dbReference type="Proteomes" id="UP000298390">
    <property type="component" value="Unassembled WGS sequence"/>
</dbReference>
<evidence type="ECO:0000256" key="6">
    <source>
        <dbReference type="SAM" id="MobiDB-lite"/>
    </source>
</evidence>
<dbReference type="GeneID" id="71999506"/>
<feature type="domain" description="RING-type" evidence="7">
    <location>
        <begin position="240"/>
        <end position="299"/>
    </location>
</feature>
<dbReference type="Pfam" id="PF13445">
    <property type="entry name" value="zf-RING_UBOX"/>
    <property type="match status" value="1"/>
</dbReference>